<dbReference type="Proteomes" id="UP000324797">
    <property type="component" value="Unassembled WGS sequence"/>
</dbReference>
<evidence type="ECO:0000313" key="4">
    <source>
        <dbReference type="Proteomes" id="UP000324797"/>
    </source>
</evidence>
<dbReference type="EMBL" id="VSTH01000035">
    <property type="protein sequence ID" value="TYO66416.1"/>
    <property type="molecule type" value="Genomic_DNA"/>
</dbReference>
<evidence type="ECO:0000313" key="3">
    <source>
        <dbReference type="EMBL" id="TYO66416.1"/>
    </source>
</evidence>
<keyword evidence="4" id="KW-1185">Reference proteome</keyword>
<keyword evidence="2" id="KW-0472">Membrane</keyword>
<comment type="caution">
    <text evidence="3">The sequence shown here is derived from an EMBL/GenBank/DDBJ whole genome shotgun (WGS) entry which is preliminary data.</text>
</comment>
<dbReference type="RefSeq" id="WP_148739250.1">
    <property type="nucleotide sequence ID" value="NZ_VSTH01000035.1"/>
</dbReference>
<evidence type="ECO:0000256" key="2">
    <source>
        <dbReference type="SAM" id="Phobius"/>
    </source>
</evidence>
<dbReference type="Pfam" id="PF14235">
    <property type="entry name" value="DUF4337"/>
    <property type="match status" value="1"/>
</dbReference>
<accession>A0A5S4YPU7</accession>
<keyword evidence="2" id="KW-0812">Transmembrane</keyword>
<feature type="transmembrane region" description="Helical" evidence="2">
    <location>
        <begin position="23"/>
        <end position="41"/>
    </location>
</feature>
<gene>
    <name evidence="3" type="ORF">FXV83_11275</name>
</gene>
<dbReference type="InterPro" id="IPR025570">
    <property type="entry name" value="DUF4337"/>
</dbReference>
<protein>
    <submittedName>
        <fullName evidence="3">DUF4337 domain-containing protein</fullName>
    </submittedName>
</protein>
<reference evidence="3 4" key="1">
    <citation type="submission" date="2019-08" db="EMBL/GenBank/DDBJ databases">
        <title>Bradyrhizobium hipponensis sp. nov., a rhizobium isolated from a Lupinus angustifolius root nodule in Tunisia.</title>
        <authorList>
            <person name="Off K."/>
            <person name="Rejili M."/>
            <person name="Mars M."/>
            <person name="Brachmann A."/>
            <person name="Marin M."/>
        </authorList>
    </citation>
    <scope>NUCLEOTIDE SEQUENCE [LARGE SCALE GENOMIC DNA]</scope>
    <source>
        <strain evidence="4">aSej3</strain>
    </source>
</reference>
<feature type="transmembrane region" description="Helical" evidence="2">
    <location>
        <begin position="168"/>
        <end position="189"/>
    </location>
</feature>
<feature type="region of interest" description="Disordered" evidence="1">
    <location>
        <begin position="106"/>
        <end position="134"/>
    </location>
</feature>
<evidence type="ECO:0000256" key="1">
    <source>
        <dbReference type="SAM" id="MobiDB-lite"/>
    </source>
</evidence>
<organism evidence="3 4">
    <name type="scientific">Bradyrhizobium hipponense</name>
    <dbReference type="NCBI Taxonomy" id="2605638"/>
    <lineage>
        <taxon>Bacteria</taxon>
        <taxon>Pseudomonadati</taxon>
        <taxon>Pseudomonadota</taxon>
        <taxon>Alphaproteobacteria</taxon>
        <taxon>Hyphomicrobiales</taxon>
        <taxon>Nitrobacteraceae</taxon>
        <taxon>Bradyrhizobium</taxon>
    </lineage>
</organism>
<name>A0A5S4YPU7_9BRAD</name>
<feature type="compositionally biased region" description="Basic and acidic residues" evidence="1">
    <location>
        <begin position="122"/>
        <end position="134"/>
    </location>
</feature>
<sequence>MSAHESMEHAEHAEHASGSNKNIALLIAVLALFLAISETLGKGAQTESISKNVEASNLWAFFQAKSIRRTVVQTAADQGKLTLGAATDDAIKAAAQKQIEDWQKTAARYRSEPETGEGTEQLAEKAKHAEHERDEATAKYHHFELASAAFQIGIVLASATIITGMLALAYVSGLLSVAGIVMTALGLWWPHLLHLH</sequence>
<dbReference type="AlphaFoldDB" id="A0A5S4YPU7"/>
<proteinExistence type="predicted"/>
<keyword evidence="2" id="KW-1133">Transmembrane helix</keyword>